<keyword evidence="14" id="KW-1185">Reference proteome</keyword>
<evidence type="ECO:0000256" key="1">
    <source>
        <dbReference type="ARBA" id="ARBA00001926"/>
    </source>
</evidence>
<reference evidence="13 14" key="1">
    <citation type="submission" date="2011-09" db="EMBL/GenBank/DDBJ databases">
        <title>Complete sequence of chromosome of Thioflavicoccus mobilis 8321.</title>
        <authorList>
            <consortium name="US DOE Joint Genome Institute"/>
            <person name="Lucas S."/>
            <person name="Han J."/>
            <person name="Lapidus A."/>
            <person name="Cheng J.-F."/>
            <person name="Goodwin L."/>
            <person name="Pitluck S."/>
            <person name="Peters L."/>
            <person name="Ovchinnikova G."/>
            <person name="Lu M."/>
            <person name="Detter J.C."/>
            <person name="Han C."/>
            <person name="Tapia R."/>
            <person name="Land M."/>
            <person name="Hauser L."/>
            <person name="Kyrpides N."/>
            <person name="Ivanova N."/>
            <person name="Pagani I."/>
            <person name="Vogl K."/>
            <person name="Liu Z."/>
            <person name="Imhoff J."/>
            <person name="Thiel V."/>
            <person name="Frigaard N.-U."/>
            <person name="Bryant D."/>
            <person name="Woyke T."/>
        </authorList>
    </citation>
    <scope>NUCLEOTIDE SEQUENCE [LARGE SCALE GENOMIC DNA]</scope>
    <source>
        <strain evidence="13 14">8321</strain>
    </source>
</reference>
<evidence type="ECO:0000313" key="13">
    <source>
        <dbReference type="EMBL" id="AGA90639.1"/>
    </source>
</evidence>
<dbReference type="AlphaFoldDB" id="L0GZA2"/>
<evidence type="ECO:0000256" key="2">
    <source>
        <dbReference type="ARBA" id="ARBA00004196"/>
    </source>
</evidence>
<keyword evidence="8" id="KW-0408">Iron</keyword>
<dbReference type="EMBL" id="CP003051">
    <property type="protein sequence ID" value="AGA90639.1"/>
    <property type="molecule type" value="Genomic_DNA"/>
</dbReference>
<feature type="chain" id="PRO_5003943558" evidence="10">
    <location>
        <begin position="42"/>
        <end position="330"/>
    </location>
</feature>
<dbReference type="Pfam" id="PF09699">
    <property type="entry name" value="Paired_CXXCH_1"/>
    <property type="match status" value="1"/>
</dbReference>
<evidence type="ECO:0000256" key="7">
    <source>
        <dbReference type="ARBA" id="ARBA00022982"/>
    </source>
</evidence>
<dbReference type="InterPro" id="IPR010177">
    <property type="entry name" value="Paired_CXXCH_1"/>
</dbReference>
<evidence type="ECO:0000256" key="10">
    <source>
        <dbReference type="SAM" id="SignalP"/>
    </source>
</evidence>
<protein>
    <submittedName>
        <fullName evidence="13">Nitrate/TMAO reductase, membrane-bound tetraheme cytochrome c subunit</fullName>
    </submittedName>
</protein>
<dbReference type="InterPro" id="IPR051829">
    <property type="entry name" value="Multiheme_Cytochr_ET"/>
</dbReference>
<evidence type="ECO:0000256" key="5">
    <source>
        <dbReference type="ARBA" id="ARBA00022723"/>
    </source>
</evidence>
<dbReference type="KEGG" id="tmb:Thimo_1873"/>
<feature type="signal peptide" evidence="10">
    <location>
        <begin position="1"/>
        <end position="41"/>
    </location>
</feature>
<dbReference type="InterPro" id="IPR012286">
    <property type="entry name" value="Tetrahaem_cytochrome"/>
</dbReference>
<dbReference type="Gene3D" id="1.10.1130.10">
    <property type="entry name" value="Flavocytochrome C3, Chain A"/>
    <property type="match status" value="1"/>
</dbReference>
<name>L0GZA2_9GAMM</name>
<dbReference type="GO" id="GO:0016491">
    <property type="term" value="F:oxidoreductase activity"/>
    <property type="evidence" value="ECO:0007669"/>
    <property type="project" value="TreeGrafter"/>
</dbReference>
<evidence type="ECO:0000259" key="11">
    <source>
        <dbReference type="Pfam" id="PF09699"/>
    </source>
</evidence>
<evidence type="ECO:0000256" key="3">
    <source>
        <dbReference type="ARBA" id="ARBA00022448"/>
    </source>
</evidence>
<dbReference type="eggNOG" id="COG3005">
    <property type="taxonomic scope" value="Bacteria"/>
</dbReference>
<comment type="subcellular location">
    <subcellularLocation>
        <location evidence="2">Cell envelope</location>
    </subcellularLocation>
</comment>
<keyword evidence="6 10" id="KW-0732">Signal</keyword>
<organism evidence="13 14">
    <name type="scientific">Thioflavicoccus mobilis 8321</name>
    <dbReference type="NCBI Taxonomy" id="765912"/>
    <lineage>
        <taxon>Bacteria</taxon>
        <taxon>Pseudomonadati</taxon>
        <taxon>Pseudomonadota</taxon>
        <taxon>Gammaproteobacteria</taxon>
        <taxon>Chromatiales</taxon>
        <taxon>Chromatiaceae</taxon>
        <taxon>Thioflavicoccus</taxon>
    </lineage>
</organism>
<keyword evidence="3" id="KW-0813">Transport</keyword>
<accession>L0GZA2</accession>
<dbReference type="SUPFAM" id="SSF48695">
    <property type="entry name" value="Multiheme cytochromes"/>
    <property type="match status" value="1"/>
</dbReference>
<dbReference type="PANTHER" id="PTHR35038:SF6">
    <property type="entry name" value="SURFACE LOCALIZED DECAHEME CYTOCHROME C LIPOPROTEIN"/>
    <property type="match status" value="1"/>
</dbReference>
<feature type="transmembrane region" description="Helical" evidence="9">
    <location>
        <begin position="300"/>
        <end position="322"/>
    </location>
</feature>
<dbReference type="GO" id="GO:0030313">
    <property type="term" value="C:cell envelope"/>
    <property type="evidence" value="ECO:0007669"/>
    <property type="project" value="UniProtKB-SubCell"/>
</dbReference>
<dbReference type="STRING" id="765912.Thimo_1873"/>
<keyword evidence="9" id="KW-0472">Membrane</keyword>
<keyword evidence="7" id="KW-0249">Electron transport</keyword>
<dbReference type="InterPro" id="IPR036280">
    <property type="entry name" value="Multihaem_cyt_sf"/>
</dbReference>
<feature type="domain" description="Doubled CXXCH motif" evidence="11">
    <location>
        <begin position="223"/>
        <end position="256"/>
    </location>
</feature>
<sequence>MPPSSGSFMSFHPKLPASSWLRAAIPCLLSAVLFVSFAANATPAAAEATSRDCLRCHAMATLGYRDPETWKIVDLSVDPHEFTRSVHRELGCVDCHAEDYHRYPHPRSVQNEESACTDCHDDDAAVQAKLARIAAELAASVHGETDTDAGDDRPLDCYSCHDPHRQRPAGADESLATIVRRHNQICLGCHRQEDGQAQSQQTDTDLPPHAWLPNRDAHWRAVRCLECHTPAGAQASHLVEPAETAARNCVGCHSQSADLLGRLYAFRAEEEVTRRGWLARAIFNEAYVVGMSRSPTIDRLSLLVLAGVAGLLAAHGLGRWLAARARRKKA</sequence>
<dbReference type="GO" id="GO:0046872">
    <property type="term" value="F:metal ion binding"/>
    <property type="evidence" value="ECO:0007669"/>
    <property type="project" value="UniProtKB-KW"/>
</dbReference>
<feature type="domain" description="Tetrahaem cytochrome" evidence="12">
    <location>
        <begin position="87"/>
        <end position="167"/>
    </location>
</feature>
<evidence type="ECO:0000256" key="4">
    <source>
        <dbReference type="ARBA" id="ARBA00022617"/>
    </source>
</evidence>
<dbReference type="HOGENOM" id="CLU_896602_0_0_6"/>
<gene>
    <name evidence="13" type="ORF">Thimo_1873</name>
</gene>
<keyword evidence="9" id="KW-1133">Transmembrane helix</keyword>
<evidence type="ECO:0000259" key="12">
    <source>
        <dbReference type="Pfam" id="PF14537"/>
    </source>
</evidence>
<evidence type="ECO:0000256" key="8">
    <source>
        <dbReference type="ARBA" id="ARBA00023004"/>
    </source>
</evidence>
<proteinExistence type="predicted"/>
<evidence type="ECO:0000313" key="14">
    <source>
        <dbReference type="Proteomes" id="UP000010816"/>
    </source>
</evidence>
<evidence type="ECO:0000256" key="9">
    <source>
        <dbReference type="SAM" id="Phobius"/>
    </source>
</evidence>
<dbReference type="PANTHER" id="PTHR35038">
    <property type="entry name" value="DISSIMILATORY SULFITE REDUCTASE SIRA"/>
    <property type="match status" value="1"/>
</dbReference>
<dbReference type="Pfam" id="PF14537">
    <property type="entry name" value="Cytochrom_c3_2"/>
    <property type="match status" value="1"/>
</dbReference>
<keyword evidence="4" id="KW-0349">Heme</keyword>
<keyword evidence="9" id="KW-0812">Transmembrane</keyword>
<keyword evidence="5" id="KW-0479">Metal-binding</keyword>
<dbReference type="Proteomes" id="UP000010816">
    <property type="component" value="Chromosome"/>
</dbReference>
<evidence type="ECO:0000256" key="6">
    <source>
        <dbReference type="ARBA" id="ARBA00022729"/>
    </source>
</evidence>
<comment type="cofactor">
    <cofactor evidence="1">
        <name>heme c</name>
        <dbReference type="ChEBI" id="CHEBI:61717"/>
    </cofactor>
</comment>